<reference evidence="1" key="1">
    <citation type="submission" date="2020-04" db="EMBL/GenBank/DDBJ databases">
        <authorList>
            <person name="Alioto T."/>
            <person name="Alioto T."/>
            <person name="Gomez Garrido J."/>
        </authorList>
    </citation>
    <scope>NUCLEOTIDE SEQUENCE</scope>
    <source>
        <strain evidence="1">A484AB</strain>
    </source>
</reference>
<dbReference type="OrthoDB" id="419189at2759"/>
<comment type="caution">
    <text evidence="1">The sequence shown here is derived from an EMBL/GenBank/DDBJ whole genome shotgun (WGS) entry which is preliminary data.</text>
</comment>
<organism evidence="1 2">
    <name type="scientific">Paramuricea clavata</name>
    <name type="common">Red gorgonian</name>
    <name type="synonym">Violescent sea-whip</name>
    <dbReference type="NCBI Taxonomy" id="317549"/>
    <lineage>
        <taxon>Eukaryota</taxon>
        <taxon>Metazoa</taxon>
        <taxon>Cnidaria</taxon>
        <taxon>Anthozoa</taxon>
        <taxon>Octocorallia</taxon>
        <taxon>Malacalcyonacea</taxon>
        <taxon>Plexauridae</taxon>
        <taxon>Paramuricea</taxon>
    </lineage>
</organism>
<name>A0A7D9KJ30_PARCT</name>
<protein>
    <submittedName>
        <fullName evidence="1">Uncharacterized protein</fullName>
    </submittedName>
</protein>
<sequence>DFNFHVDDLTNPHTAKFLDLLDCYNLIIAAYYLAQLIKQITALDLVITRSCEDMIHRWSSMDPRLSDHKVIHTKFNPAKPRLPRQERKYRKLRSVDPVVSK</sequence>
<dbReference type="PANTHER" id="PTHR46670:SF3">
    <property type="entry name" value="ENDONUCLEASE_EXONUCLEASE_PHOSPHATASE DOMAIN-CONTAINING PROTEIN"/>
    <property type="match status" value="1"/>
</dbReference>
<dbReference type="Proteomes" id="UP001152795">
    <property type="component" value="Unassembled WGS sequence"/>
</dbReference>
<gene>
    <name evidence="1" type="ORF">PACLA_8A057885</name>
</gene>
<keyword evidence="2" id="KW-1185">Reference proteome</keyword>
<dbReference type="EMBL" id="CACRXK020042485">
    <property type="protein sequence ID" value="CAB4045851.1"/>
    <property type="molecule type" value="Genomic_DNA"/>
</dbReference>
<feature type="non-terminal residue" evidence="1">
    <location>
        <position position="1"/>
    </location>
</feature>
<dbReference type="PANTHER" id="PTHR46670">
    <property type="entry name" value="ENDO/EXONUCLEASE/PHOSPHATASE DOMAIN-CONTAINING PROTEIN"/>
    <property type="match status" value="1"/>
</dbReference>
<dbReference type="AlphaFoldDB" id="A0A7D9KJ30"/>
<evidence type="ECO:0000313" key="2">
    <source>
        <dbReference type="Proteomes" id="UP001152795"/>
    </source>
</evidence>
<accession>A0A7D9KJ30</accession>
<proteinExistence type="predicted"/>
<evidence type="ECO:0000313" key="1">
    <source>
        <dbReference type="EMBL" id="CAB4045851.1"/>
    </source>
</evidence>